<dbReference type="InterPro" id="IPR001357">
    <property type="entry name" value="BRCT_dom"/>
</dbReference>
<dbReference type="CDD" id="cd17733">
    <property type="entry name" value="BRCT_Ect2_rpt1"/>
    <property type="match status" value="1"/>
</dbReference>
<dbReference type="SMART" id="SM00325">
    <property type="entry name" value="RhoGEF"/>
    <property type="match status" value="1"/>
</dbReference>
<keyword evidence="5" id="KW-1185">Reference proteome</keyword>
<dbReference type="PANTHER" id="PTHR16777">
    <property type="entry name" value="PROTEIN ECT2"/>
    <property type="match status" value="1"/>
</dbReference>
<dbReference type="InterPro" id="IPR035899">
    <property type="entry name" value="DBL_dom_sf"/>
</dbReference>
<feature type="region of interest" description="Disordered" evidence="1">
    <location>
        <begin position="1030"/>
        <end position="1055"/>
    </location>
</feature>
<dbReference type="Gene3D" id="1.20.900.10">
    <property type="entry name" value="Dbl homology (DH) domain"/>
    <property type="match status" value="1"/>
</dbReference>
<dbReference type="GO" id="GO:2000431">
    <property type="term" value="P:regulation of cytokinesis, actomyosin contractile ring assembly"/>
    <property type="evidence" value="ECO:0007669"/>
    <property type="project" value="InterPro"/>
</dbReference>
<dbReference type="SUPFAM" id="SSF50729">
    <property type="entry name" value="PH domain-like"/>
    <property type="match status" value="1"/>
</dbReference>
<dbReference type="InterPro" id="IPR049396">
    <property type="entry name" value="ECT2_BRCT0"/>
</dbReference>
<evidence type="ECO:0000313" key="4">
    <source>
        <dbReference type="EMBL" id="KAK9512131.1"/>
    </source>
</evidence>
<dbReference type="AlphaFoldDB" id="A0AAW1DN04"/>
<feature type="compositionally biased region" description="Basic and acidic residues" evidence="1">
    <location>
        <begin position="7"/>
        <end position="18"/>
    </location>
</feature>
<evidence type="ECO:0000313" key="5">
    <source>
        <dbReference type="Proteomes" id="UP001461498"/>
    </source>
</evidence>
<dbReference type="SUPFAM" id="SSF48065">
    <property type="entry name" value="DBL homology domain (DH-domain)"/>
    <property type="match status" value="1"/>
</dbReference>
<dbReference type="InterPro" id="IPR049395">
    <property type="entry name" value="ECT2_PH"/>
</dbReference>
<sequence>MEDTEQTENKSSSEKPMECSDVDEEFTKIDIQESFRLCLVGNLATDESIKDAAKAFEVSVEISEDGSEWIDSPINSTVFVVEEFSGPLFDSLKEKGHRILGPTSFKELAQQKKPLPENPRPLYSLAMEGVVVCFTGFRKKEELARLILLIHNMGGSIRKDMSSKVTHLIANCCGGDKYKYAIAFRVPIMSVEWVHNAWAMRTQIGFNAHQHGLTEYKLKPFHGARVCFLGFPEDERKHMADILIENGGTPTDIEDPACTHVVLDSAETYAMLGKEVNHPTIKKRRRDSEISPNQNLEFSLIQDTNNCSTPKSHLNNSFISVKSITPTNYTELDKSLTTNEMTDNVYDVRHDENINISSINNTRQYNNTSISSVKLDKSESPKQKHIFKTPTRLNVVRRSLRLKTSNVLTRWLSNLDVNLGSKTDTPTQQIISSKNGVNNENEEKEDCHVNELVIDESTTTSAPSQVPPSAHIVKAEWFWASVQNEGCVPEKEHLFQETVGNTTPRLSVGSTPGSVRARKRKRLRQTACRVLGAASSPASSPLLDPVKRRSSVTDATLLSCSAGSFLDSSSHTHIEDSEGEAAETPRKNLSARHQVFLELLQTESNYVGILNTIMTLFKAPLEEMLEGEDQLLNATELKIIFGNLPPIYQTHCQMLEELRFIAQNWAEDVSIGNVFLKFAPDLMKAYPPFVNFFENTREMLINCDESKPRFHAFLKARQTRAECGRQSLQELLIRPVQRLPSISLLLNDTLKHTPKSNSDHSALENALSAIREVMTHINEDKRKTEGQMVMFDIFNEIDNCPAQLISSHRNFINRCDVMELSDGLSGRGDPLVLYLFTDVLEVCKKRSKAFNSLKSPNTAVTGKLQNGKPYKHIKLMPLATIRRVIDIKETDECHKVFALMCRSTQDLKEKLYSFTITDDDIDKITFLKTLCRHTANNACQADAETFLASLDPQTLDIETSDVCLGTLGKAFKFASRTRMKVGRALSFNKTPSKLKRAMSTMMSPFGSTTNLTPATQLAQMRLASCTNINELAGNNSPPPPQYVAPMSVQPTRRCKHSSLSVASLRRL</sequence>
<dbReference type="Proteomes" id="UP001461498">
    <property type="component" value="Unassembled WGS sequence"/>
</dbReference>
<dbReference type="GO" id="GO:0005938">
    <property type="term" value="C:cell cortex"/>
    <property type="evidence" value="ECO:0007669"/>
    <property type="project" value="TreeGrafter"/>
</dbReference>
<dbReference type="EMBL" id="JAPXFL010000001">
    <property type="protein sequence ID" value="KAK9512131.1"/>
    <property type="molecule type" value="Genomic_DNA"/>
</dbReference>
<reference evidence="4 5" key="1">
    <citation type="submission" date="2022-12" db="EMBL/GenBank/DDBJ databases">
        <title>Chromosome-level genome assembly of true bugs.</title>
        <authorList>
            <person name="Ma L."/>
            <person name="Li H."/>
        </authorList>
    </citation>
    <scope>NUCLEOTIDE SEQUENCE [LARGE SCALE GENOMIC DNA]</scope>
    <source>
        <strain evidence="4">Lab_2022b</strain>
    </source>
</reference>
<dbReference type="PROSITE" id="PS50010">
    <property type="entry name" value="DH_2"/>
    <property type="match status" value="1"/>
</dbReference>
<protein>
    <recommendedName>
        <fullName evidence="6">Protein ECT2</fullName>
    </recommendedName>
</protein>
<name>A0AAW1DN04_9HEMI</name>
<evidence type="ECO:0000256" key="1">
    <source>
        <dbReference type="SAM" id="MobiDB-lite"/>
    </source>
</evidence>
<dbReference type="InterPro" id="IPR026817">
    <property type="entry name" value="Ect2"/>
</dbReference>
<dbReference type="Pfam" id="PF00533">
    <property type="entry name" value="BRCT"/>
    <property type="match status" value="1"/>
</dbReference>
<feature type="region of interest" description="Disordered" evidence="1">
    <location>
        <begin position="1"/>
        <end position="21"/>
    </location>
</feature>
<dbReference type="Gene3D" id="2.30.29.30">
    <property type="entry name" value="Pleckstrin-homology domain (PH domain)/Phosphotyrosine-binding domain (PTB)"/>
    <property type="match status" value="1"/>
</dbReference>
<dbReference type="Pfam" id="PF00621">
    <property type="entry name" value="RhoGEF"/>
    <property type="match status" value="1"/>
</dbReference>
<dbReference type="Pfam" id="PF21243">
    <property type="entry name" value="ECT2_BRCT0"/>
    <property type="match status" value="1"/>
</dbReference>
<dbReference type="Pfam" id="PF12738">
    <property type="entry name" value="PTCB-BRCT"/>
    <property type="match status" value="1"/>
</dbReference>
<dbReference type="Pfam" id="PF21242">
    <property type="entry name" value="ECT2_PH"/>
    <property type="match status" value="1"/>
</dbReference>
<feature type="domain" description="DH" evidence="2">
    <location>
        <begin position="591"/>
        <end position="780"/>
    </location>
</feature>
<dbReference type="GO" id="GO:0005096">
    <property type="term" value="F:GTPase activator activity"/>
    <property type="evidence" value="ECO:0007669"/>
    <property type="project" value="InterPro"/>
</dbReference>
<dbReference type="GO" id="GO:0005634">
    <property type="term" value="C:nucleus"/>
    <property type="evidence" value="ECO:0007669"/>
    <property type="project" value="InterPro"/>
</dbReference>
<accession>A0AAW1DN04</accession>
<dbReference type="PROSITE" id="PS50172">
    <property type="entry name" value="BRCT"/>
    <property type="match status" value="1"/>
</dbReference>
<dbReference type="InterPro" id="IPR011993">
    <property type="entry name" value="PH-like_dom_sf"/>
</dbReference>
<dbReference type="SMART" id="SM00292">
    <property type="entry name" value="BRCT"/>
    <property type="match status" value="2"/>
</dbReference>
<evidence type="ECO:0000259" key="3">
    <source>
        <dbReference type="PROSITE" id="PS50172"/>
    </source>
</evidence>
<comment type="caution">
    <text evidence="4">The sequence shown here is derived from an EMBL/GenBank/DDBJ whole genome shotgun (WGS) entry which is preliminary data.</text>
</comment>
<dbReference type="Gene3D" id="3.40.50.10190">
    <property type="entry name" value="BRCT domain"/>
    <property type="match status" value="4"/>
</dbReference>
<dbReference type="GO" id="GO:0000281">
    <property type="term" value="P:mitotic cytokinesis"/>
    <property type="evidence" value="ECO:0007669"/>
    <property type="project" value="TreeGrafter"/>
</dbReference>
<dbReference type="InterPro" id="IPR000219">
    <property type="entry name" value="DH_dom"/>
</dbReference>
<gene>
    <name evidence="4" type="ORF">O3M35_000625</name>
</gene>
<proteinExistence type="predicted"/>
<dbReference type="SUPFAM" id="SSF52113">
    <property type="entry name" value="BRCT domain"/>
    <property type="match status" value="2"/>
</dbReference>
<dbReference type="CDD" id="cd00160">
    <property type="entry name" value="RhoGEF"/>
    <property type="match status" value="1"/>
</dbReference>
<dbReference type="InterPro" id="IPR036420">
    <property type="entry name" value="BRCT_dom_sf"/>
</dbReference>
<dbReference type="PANTHER" id="PTHR16777:SF2">
    <property type="entry name" value="PROTEIN ECT2"/>
    <property type="match status" value="1"/>
</dbReference>
<evidence type="ECO:0000259" key="2">
    <source>
        <dbReference type="PROSITE" id="PS50010"/>
    </source>
</evidence>
<dbReference type="GO" id="GO:0007399">
    <property type="term" value="P:nervous system development"/>
    <property type="evidence" value="ECO:0007669"/>
    <property type="project" value="TreeGrafter"/>
</dbReference>
<dbReference type="GO" id="GO:0005085">
    <property type="term" value="F:guanyl-nucleotide exchange factor activity"/>
    <property type="evidence" value="ECO:0007669"/>
    <property type="project" value="InterPro"/>
</dbReference>
<feature type="domain" description="BRCT" evidence="3">
    <location>
        <begin position="122"/>
        <end position="211"/>
    </location>
</feature>
<organism evidence="4 5">
    <name type="scientific">Rhynocoris fuscipes</name>
    <dbReference type="NCBI Taxonomy" id="488301"/>
    <lineage>
        <taxon>Eukaryota</taxon>
        <taxon>Metazoa</taxon>
        <taxon>Ecdysozoa</taxon>
        <taxon>Arthropoda</taxon>
        <taxon>Hexapoda</taxon>
        <taxon>Insecta</taxon>
        <taxon>Pterygota</taxon>
        <taxon>Neoptera</taxon>
        <taxon>Paraneoptera</taxon>
        <taxon>Hemiptera</taxon>
        <taxon>Heteroptera</taxon>
        <taxon>Panheteroptera</taxon>
        <taxon>Cimicomorpha</taxon>
        <taxon>Reduviidae</taxon>
        <taxon>Harpactorinae</taxon>
        <taxon>Harpactorini</taxon>
        <taxon>Rhynocoris</taxon>
    </lineage>
</organism>
<dbReference type="CDD" id="cd01229">
    <property type="entry name" value="PH_Ect2"/>
    <property type="match status" value="1"/>
</dbReference>
<evidence type="ECO:0008006" key="6">
    <source>
        <dbReference type="Google" id="ProtNLM"/>
    </source>
</evidence>